<evidence type="ECO:0000256" key="1">
    <source>
        <dbReference type="SAM" id="Coils"/>
    </source>
</evidence>
<dbReference type="EMBL" id="MN739897">
    <property type="protein sequence ID" value="QHT76520.1"/>
    <property type="molecule type" value="Genomic_DNA"/>
</dbReference>
<dbReference type="AlphaFoldDB" id="A0A6C0H828"/>
<feature type="coiled-coil region" evidence="1">
    <location>
        <begin position="90"/>
        <end position="121"/>
    </location>
</feature>
<organism evidence="2">
    <name type="scientific">viral metagenome</name>
    <dbReference type="NCBI Taxonomy" id="1070528"/>
    <lineage>
        <taxon>unclassified sequences</taxon>
        <taxon>metagenomes</taxon>
        <taxon>organismal metagenomes</taxon>
    </lineage>
</organism>
<name>A0A6C0H828_9ZZZZ</name>
<reference evidence="2" key="1">
    <citation type="journal article" date="2020" name="Nature">
        <title>Giant virus diversity and host interactions through global metagenomics.</title>
        <authorList>
            <person name="Schulz F."/>
            <person name="Roux S."/>
            <person name="Paez-Espino D."/>
            <person name="Jungbluth S."/>
            <person name="Walsh D.A."/>
            <person name="Denef V.J."/>
            <person name="McMahon K.D."/>
            <person name="Konstantinidis K.T."/>
            <person name="Eloe-Fadrosh E.A."/>
            <person name="Kyrpides N.C."/>
            <person name="Woyke T."/>
        </authorList>
    </citation>
    <scope>NUCLEOTIDE SEQUENCE</scope>
    <source>
        <strain evidence="2">GVMAG-M-3300023179-82</strain>
    </source>
</reference>
<keyword evidence="1" id="KW-0175">Coiled coil</keyword>
<accession>A0A6C0H828</accession>
<protein>
    <submittedName>
        <fullName evidence="2">Uncharacterized protein</fullName>
    </submittedName>
</protein>
<proteinExistence type="predicted"/>
<sequence>MNAFDHRLWVMIFKDQAKETLENINKFTKAAAENETELSAALSTKDNTEKTFIQSVIEFIKTLKTETGTNKALEAVVLTLKECQTATTVADALREKCIAINKELNEAYEKHDIAVKSLRNLEECRPS</sequence>
<evidence type="ECO:0000313" key="2">
    <source>
        <dbReference type="EMBL" id="QHT76520.1"/>
    </source>
</evidence>